<feature type="chain" id="PRO_5011789679" evidence="6">
    <location>
        <begin position="24"/>
        <end position="952"/>
    </location>
</feature>
<dbReference type="PRINTS" id="PR00723">
    <property type="entry name" value="SUBTILISIN"/>
</dbReference>
<accession>A0A1I0FGA8</accession>
<dbReference type="AlphaFoldDB" id="A0A1I0FGA8"/>
<evidence type="ECO:0000256" key="6">
    <source>
        <dbReference type="SAM" id="SignalP"/>
    </source>
</evidence>
<evidence type="ECO:0000313" key="10">
    <source>
        <dbReference type="Proteomes" id="UP000198697"/>
    </source>
</evidence>
<protein>
    <submittedName>
        <fullName evidence="9">Por secretion system C-terminal sorting domain-containing protein</fullName>
    </submittedName>
</protein>
<dbReference type="EMBL" id="FOHS01000002">
    <property type="protein sequence ID" value="SET57253.1"/>
    <property type="molecule type" value="Genomic_DNA"/>
</dbReference>
<comment type="similarity">
    <text evidence="1 5">Belongs to the peptidase S8 family.</text>
</comment>
<evidence type="ECO:0000259" key="8">
    <source>
        <dbReference type="Pfam" id="PF18962"/>
    </source>
</evidence>
<sequence length="952" mass="100967">MLLTLRWFYCAALLLGCAATAVAQSAAPSAAPTRTVQPGTLVFKLKADAAAAGSRRPGPATLPAALTTTLRAFGATARPKFPRATPPPAARAGVAKAGLVDLTLLYELTLPAGTTPEQMRQRLLKTGLIEYAEPLYHYQPLQQPNDPQADSAGTAGQYYLRNIRAYQAWNLTRGDTSIVIGILDGGTRFTHEDLAGQNQLNRLDPIDGIDNDGDGYIDNYYGWDFADHDNDPERARNPTDLAHGVMVTGVAAGATNNGRGIASVGYKSRFMPLKIYSSTPQGSFGGYEAIVYAADHGCQVINLSWGGVGAPSRFEQDVISYAALNHDVVVVAAAGNTPQDLDFYPASYQHVVSVAPTTRTDERSLIGTFSHRIDLSAPGEGIITTLGFTDTDYTKTGGSSFAAPQVAGAAALVRSRFPQLNAAQVAAQIRRTTDFIDDLPGNVAYAGRLGSGRLNVFRAVSEQPFSARVVSRTATPDRTFYRAADTLQLAVRVQNLLRELPGLTVTLTSLSPYVLVRQGEFSSTGLLATLAEADNAAAPFRLAVAATAIPLNTRAVLRYRLHHEASGYTEDQYETLLLNPDYVVLDANNLRLTLTSRGNLGYEATDPSRGEGVHYRQGPPLLAEGGLLLATSATRLSSNVRNDKLGTDADFESVAQVRRLPEAAPNQRAEGRLRDALPTVAAPGTVGVALRQRATARAAAPHQNYVLLEYQLTNLTADTLRPLHLGLFMDWDLPTDPARNVAQWDAARHLGYVYDAPGPTIYAGVQHLAGGQPSAFSLDNSPAAPTGPVRLSDGFSRAEKWLTLSSGTTNATAGLPAGTDAAQVVGAALPYLAPADSVTVAFAVLAAPSLAELQATADAATAGYQQVPTKTNPATLAGVRLYPNPTTGVVQLELPAAPATVRLLSVLGQQLAVYRFRQPSAPLDLSAYPAGVYLLRVETAAGAATLQVLKRP</sequence>
<dbReference type="InterPro" id="IPR050131">
    <property type="entry name" value="Peptidase_S8_subtilisin-like"/>
</dbReference>
<keyword evidence="6" id="KW-0732">Signal</keyword>
<name>A0A1I0FGA8_9BACT</name>
<dbReference type="OrthoDB" id="9813435at2"/>
<dbReference type="Proteomes" id="UP000198697">
    <property type="component" value="Unassembled WGS sequence"/>
</dbReference>
<feature type="signal peptide" evidence="6">
    <location>
        <begin position="1"/>
        <end position="23"/>
    </location>
</feature>
<proteinExistence type="inferred from homology"/>
<dbReference type="NCBIfam" id="TIGR04183">
    <property type="entry name" value="Por_Secre_tail"/>
    <property type="match status" value="1"/>
</dbReference>
<dbReference type="RefSeq" id="WP_092771411.1">
    <property type="nucleotide sequence ID" value="NZ_FOHS01000002.1"/>
</dbReference>
<dbReference type="Pfam" id="PF00082">
    <property type="entry name" value="Peptidase_S8"/>
    <property type="match status" value="1"/>
</dbReference>
<dbReference type="SUPFAM" id="SSF52743">
    <property type="entry name" value="Subtilisin-like"/>
    <property type="match status" value="1"/>
</dbReference>
<reference evidence="10" key="1">
    <citation type="submission" date="2016-10" db="EMBL/GenBank/DDBJ databases">
        <authorList>
            <person name="Varghese N."/>
            <person name="Submissions S."/>
        </authorList>
    </citation>
    <scope>NUCLEOTIDE SEQUENCE [LARGE SCALE GENOMIC DNA]</scope>
    <source>
        <strain evidence="10">DSM 15310</strain>
    </source>
</reference>
<feature type="domain" description="Secretion system C-terminal sorting" evidence="8">
    <location>
        <begin position="881"/>
        <end position="943"/>
    </location>
</feature>
<organism evidence="9 10">
    <name type="scientific">Hymenobacter actinosclerus</name>
    <dbReference type="NCBI Taxonomy" id="82805"/>
    <lineage>
        <taxon>Bacteria</taxon>
        <taxon>Pseudomonadati</taxon>
        <taxon>Bacteroidota</taxon>
        <taxon>Cytophagia</taxon>
        <taxon>Cytophagales</taxon>
        <taxon>Hymenobacteraceae</taxon>
        <taxon>Hymenobacter</taxon>
    </lineage>
</organism>
<feature type="active site" description="Charge relay system" evidence="5">
    <location>
        <position position="184"/>
    </location>
</feature>
<evidence type="ECO:0000256" key="2">
    <source>
        <dbReference type="ARBA" id="ARBA00022670"/>
    </source>
</evidence>
<dbReference type="InterPro" id="IPR000209">
    <property type="entry name" value="Peptidase_S8/S53_dom"/>
</dbReference>
<dbReference type="PROSITE" id="PS51257">
    <property type="entry name" value="PROKAR_LIPOPROTEIN"/>
    <property type="match status" value="1"/>
</dbReference>
<evidence type="ECO:0000256" key="4">
    <source>
        <dbReference type="ARBA" id="ARBA00022825"/>
    </source>
</evidence>
<keyword evidence="2 5" id="KW-0645">Protease</keyword>
<keyword evidence="4 5" id="KW-0720">Serine protease</keyword>
<dbReference type="Gene3D" id="3.40.50.200">
    <property type="entry name" value="Peptidase S8/S53 domain"/>
    <property type="match status" value="1"/>
</dbReference>
<feature type="domain" description="Peptidase S8/S53" evidence="7">
    <location>
        <begin position="177"/>
        <end position="433"/>
    </location>
</feature>
<evidence type="ECO:0000256" key="3">
    <source>
        <dbReference type="ARBA" id="ARBA00022801"/>
    </source>
</evidence>
<evidence type="ECO:0000256" key="1">
    <source>
        <dbReference type="ARBA" id="ARBA00011073"/>
    </source>
</evidence>
<evidence type="ECO:0000256" key="5">
    <source>
        <dbReference type="PROSITE-ProRule" id="PRU01240"/>
    </source>
</evidence>
<feature type="active site" description="Charge relay system" evidence="5">
    <location>
        <position position="243"/>
    </location>
</feature>
<dbReference type="InterPro" id="IPR036852">
    <property type="entry name" value="Peptidase_S8/S53_dom_sf"/>
</dbReference>
<keyword evidence="3 5" id="KW-0378">Hydrolase</keyword>
<dbReference type="GO" id="GO:0006508">
    <property type="term" value="P:proteolysis"/>
    <property type="evidence" value="ECO:0007669"/>
    <property type="project" value="UniProtKB-KW"/>
</dbReference>
<gene>
    <name evidence="9" type="ORF">SAMN04487998_2261</name>
</gene>
<evidence type="ECO:0000313" key="9">
    <source>
        <dbReference type="EMBL" id="SET57253.1"/>
    </source>
</evidence>
<dbReference type="GO" id="GO:0004252">
    <property type="term" value="F:serine-type endopeptidase activity"/>
    <property type="evidence" value="ECO:0007669"/>
    <property type="project" value="UniProtKB-UniRule"/>
</dbReference>
<keyword evidence="10" id="KW-1185">Reference proteome</keyword>
<dbReference type="PANTHER" id="PTHR43806:SF11">
    <property type="entry name" value="CEREVISIN-RELATED"/>
    <property type="match status" value="1"/>
</dbReference>
<feature type="active site" description="Charge relay system" evidence="5">
    <location>
        <position position="400"/>
    </location>
</feature>
<dbReference type="STRING" id="82805.SAMN04487998_2261"/>
<evidence type="ECO:0000259" key="7">
    <source>
        <dbReference type="Pfam" id="PF00082"/>
    </source>
</evidence>
<dbReference type="InterPro" id="IPR015500">
    <property type="entry name" value="Peptidase_S8_subtilisin-rel"/>
</dbReference>
<dbReference type="InterPro" id="IPR026444">
    <property type="entry name" value="Secre_tail"/>
</dbReference>
<dbReference type="PANTHER" id="PTHR43806">
    <property type="entry name" value="PEPTIDASE S8"/>
    <property type="match status" value="1"/>
</dbReference>
<dbReference type="Pfam" id="PF18962">
    <property type="entry name" value="Por_Secre_tail"/>
    <property type="match status" value="1"/>
</dbReference>
<dbReference type="PROSITE" id="PS51892">
    <property type="entry name" value="SUBTILASE"/>
    <property type="match status" value="1"/>
</dbReference>